<proteinExistence type="predicted"/>
<comment type="caution">
    <text evidence="1">The sequence shown here is derived from an EMBL/GenBank/DDBJ whole genome shotgun (WGS) entry which is preliminary data.</text>
</comment>
<protein>
    <submittedName>
        <fullName evidence="1">Uncharacterized protein</fullName>
    </submittedName>
</protein>
<accession>A0ACC1IVG9</accession>
<name>A0ACC1IVG9_9FUNG</name>
<sequence length="1009" mass="108463">MRAALRVLLTTLLISPCLAEQPRGRLLVFGDDLGDTGNLRKLTNNSNIGYSDGRLTNGPVFVEYMAAMLNKQLSSFAYAQSAIDDTWLSPEADGHQVPSLDDQIVKFADAERDWIRRKSEPRNSLVVISAGASDVLRQKEPLSALNMELSQKLVKGVFRQIDRVQKLGFDSIVVANLPALYALPRWQVSASVDTLRSFVRTTNTLFRERLVDRGRGGGSASLRLWLLDVEDFQLVTANATFARSIGARNTTGACITAAGSCKDPADFVFYDDVHMDMRLHHLLGLAAATMVQGGDVQYNATYFGQLAKEYDIGVLYHTTATMFDDSSTGPDGMAATAAAAATDPLLTVTSSSVANCSLTVMCTSVTQSSVVLEQRLQSNTQTDGRSTLGSHLLPPQPASGISGSISAGVSGSCATDPLNDIGSPINMPYLQFAIHNSPFFMSDSGLGTMGSPTSAALGLPPKRSQHPQPQQQQEHQYPQQQLPVIVTTSPSSVAMSALALASSGAAQVNPGLSPGIKNNISNNISDVLLAQSEADGPLPGFLRPSDVFTTPENRNLLDPPSAQRTPDLALFEDADSFGFSASTSAAITRVLSPRTQTAQAGLSLLAASATYAHSNSDLTQRMGSATPLMEAMGSPFLNEGAVNATLMSQPQNSLAQHLSPPIMDRGGMLGQGAVQLVGGSGRLTRNRSLLRQSSGLTSASFYNDLVPQATESFFAPLDEVCSDVDQHFQSQGFSSLDGRGGSVHQMALPMQTPMQQQLPMQRQQTAASGIIVPGSAPRMGSQFSPVINISSQRFQYQSQQQQQQQQQQQHQQRQWMQSPPPNLSDYNNSSSSSNSFNRKQQQSQQQSQYNNNNSITGPANSSSSQFLMPPLPPSQPSTVQPRHLANPNNKAPGIIFSQMPSLTTDTNTHPAPSSSTAAVAAAAAATLSVLSTEDTRHYSSESHGSESMSPSQQDDDDDDDTMDGDNGLGSKRRRTGTPHKRDQQRRFDCDVCNRSFARHQRSNKKNKKE</sequence>
<keyword evidence="2" id="KW-1185">Reference proteome</keyword>
<evidence type="ECO:0000313" key="2">
    <source>
        <dbReference type="Proteomes" id="UP001150581"/>
    </source>
</evidence>
<gene>
    <name evidence="1" type="ORF">LPJ66_000614</name>
</gene>
<evidence type="ECO:0000313" key="1">
    <source>
        <dbReference type="EMBL" id="KAJ1901647.1"/>
    </source>
</evidence>
<reference evidence="1" key="1">
    <citation type="submission" date="2022-07" db="EMBL/GenBank/DDBJ databases">
        <title>Phylogenomic reconstructions and comparative analyses of Kickxellomycotina fungi.</title>
        <authorList>
            <person name="Reynolds N.K."/>
            <person name="Stajich J.E."/>
            <person name="Barry K."/>
            <person name="Grigoriev I.V."/>
            <person name="Crous P."/>
            <person name="Smith M.E."/>
        </authorList>
    </citation>
    <scope>NUCLEOTIDE SEQUENCE</scope>
    <source>
        <strain evidence="1">Benny 63K</strain>
    </source>
</reference>
<dbReference type="Proteomes" id="UP001150581">
    <property type="component" value="Unassembled WGS sequence"/>
</dbReference>
<organism evidence="1 2">
    <name type="scientific">Kickxella alabastrina</name>
    <dbReference type="NCBI Taxonomy" id="61397"/>
    <lineage>
        <taxon>Eukaryota</taxon>
        <taxon>Fungi</taxon>
        <taxon>Fungi incertae sedis</taxon>
        <taxon>Zoopagomycota</taxon>
        <taxon>Kickxellomycotina</taxon>
        <taxon>Kickxellomycetes</taxon>
        <taxon>Kickxellales</taxon>
        <taxon>Kickxellaceae</taxon>
        <taxon>Kickxella</taxon>
    </lineage>
</organism>
<dbReference type="EMBL" id="JANBPG010000020">
    <property type="protein sequence ID" value="KAJ1901647.1"/>
    <property type="molecule type" value="Genomic_DNA"/>
</dbReference>